<dbReference type="Gene3D" id="1.20.1070.10">
    <property type="entry name" value="Rhodopsin 7-helix transmembrane proteins"/>
    <property type="match status" value="1"/>
</dbReference>
<keyword evidence="2 6" id="KW-0812">Transmembrane</keyword>
<dbReference type="OrthoDB" id="26203at2759"/>
<feature type="transmembrane region" description="Helical" evidence="6">
    <location>
        <begin position="402"/>
        <end position="424"/>
    </location>
</feature>
<dbReference type="InterPro" id="IPR017981">
    <property type="entry name" value="GPCR_2-like_7TM"/>
</dbReference>
<organism evidence="9 10">
    <name type="scientific">Mucor saturninus</name>
    <dbReference type="NCBI Taxonomy" id="64648"/>
    <lineage>
        <taxon>Eukaryota</taxon>
        <taxon>Fungi</taxon>
        <taxon>Fungi incertae sedis</taxon>
        <taxon>Mucoromycota</taxon>
        <taxon>Mucoromycotina</taxon>
        <taxon>Mucoromycetes</taxon>
        <taxon>Mucorales</taxon>
        <taxon>Mucorineae</taxon>
        <taxon>Mucoraceae</taxon>
        <taxon>Mucor</taxon>
    </lineage>
</organism>
<evidence type="ECO:0000259" key="8">
    <source>
        <dbReference type="PROSITE" id="PS50261"/>
    </source>
</evidence>
<keyword evidence="5" id="KW-1015">Disulfide bond</keyword>
<keyword evidence="4 6" id="KW-0472">Membrane</keyword>
<evidence type="ECO:0000256" key="3">
    <source>
        <dbReference type="ARBA" id="ARBA00022989"/>
    </source>
</evidence>
<accession>A0A8H7UVL5</accession>
<feature type="transmembrane region" description="Helical" evidence="6">
    <location>
        <begin position="246"/>
        <end position="265"/>
    </location>
</feature>
<reference evidence="9" key="1">
    <citation type="submission" date="2020-12" db="EMBL/GenBank/DDBJ databases">
        <title>Metabolic potential, ecology and presence of endohyphal bacteria is reflected in genomic diversity of Mucoromycotina.</title>
        <authorList>
            <person name="Muszewska A."/>
            <person name="Okrasinska A."/>
            <person name="Steczkiewicz K."/>
            <person name="Drgas O."/>
            <person name="Orlowska M."/>
            <person name="Perlinska-Lenart U."/>
            <person name="Aleksandrzak-Piekarczyk T."/>
            <person name="Szatraj K."/>
            <person name="Zielenkiewicz U."/>
            <person name="Pilsyk S."/>
            <person name="Malc E."/>
            <person name="Mieczkowski P."/>
            <person name="Kruszewska J.S."/>
            <person name="Biernat P."/>
            <person name="Pawlowska J."/>
        </authorList>
    </citation>
    <scope>NUCLEOTIDE SEQUENCE</scope>
    <source>
        <strain evidence="9">WA0000017839</strain>
    </source>
</reference>
<protein>
    <recommendedName>
        <fullName evidence="11">G-protein coupled receptors family 2 profile 2 domain-containing protein</fullName>
    </recommendedName>
</protein>
<evidence type="ECO:0000313" key="9">
    <source>
        <dbReference type="EMBL" id="KAG2195697.1"/>
    </source>
</evidence>
<evidence type="ECO:0000259" key="7">
    <source>
        <dbReference type="PROSITE" id="PS50038"/>
    </source>
</evidence>
<feature type="transmembrane region" description="Helical" evidence="6">
    <location>
        <begin position="322"/>
        <end position="346"/>
    </location>
</feature>
<dbReference type="SUPFAM" id="SSF63501">
    <property type="entry name" value="Frizzled cysteine-rich domain"/>
    <property type="match status" value="1"/>
</dbReference>
<comment type="caution">
    <text evidence="9">The sequence shown here is derived from an EMBL/GenBank/DDBJ whole genome shotgun (WGS) entry which is preliminary data.</text>
</comment>
<evidence type="ECO:0008006" key="11">
    <source>
        <dbReference type="Google" id="ProtNLM"/>
    </source>
</evidence>
<dbReference type="InterPro" id="IPR020067">
    <property type="entry name" value="Frizzled_dom"/>
</dbReference>
<feature type="domain" description="FZ" evidence="7">
    <location>
        <begin position="34"/>
        <end position="166"/>
    </location>
</feature>
<gene>
    <name evidence="9" type="ORF">INT47_012918</name>
</gene>
<dbReference type="PROSITE" id="PS50261">
    <property type="entry name" value="G_PROTEIN_RECEP_F2_4"/>
    <property type="match status" value="1"/>
</dbReference>
<sequence length="587" mass="65250">LQLKQVKNKSIQNRNFLCLGLHHLNFPFRRKIVKTGGTCNSYSSNATCSNYVDYSVFLPDKVDFVTVETQLSNLPQLQALVGKVSPDCYDAYARYSCSLAYPKCVTGTNNTISVMPACTSSCETVHQYCSSIFAMAGQSQFLPDCSSNTITSTGDTLQPDATCNNIPTKLTPEEIDAGRLVLAGIPEGFVMQDCPSPFLKDPLAKQGSNDTLDPHYCQFGCCIPCPAQNLFYKENWATRGFLATDILRFISAVLSFVLVISYLILPDKRRHPSLLILNLSIAIFLFSMGVFFSVGNPKRLQCAANGISAGEMGNNTLCAAQGAILIFGSFATVLWCSALILNLHVHTVWNSNFFTNRYVLLNIICWGIPTTIMSIALGLNAIKFEFANLCLVSMKYIFPMFFYPLAAVVCPSFIIHIGTFFYIAKIAVREGLESDMTQSLSTGTITDRPPGVSRKHVIVAVKIQWRALLLAIIAIVTVLFYWLFYMTQMSRMTDLQNNPRVTLDWIQCMLTPGKTQNMCAAVISPHLPPFSLIIVAEVLASTIGIWVFIMFGKRSLWREWNDLIYDLRIKMSGRGGAEKHGEQFFAL</sequence>
<feature type="transmembrane region" description="Helical" evidence="6">
    <location>
        <begin position="463"/>
        <end position="484"/>
    </location>
</feature>
<dbReference type="GO" id="GO:0016020">
    <property type="term" value="C:membrane"/>
    <property type="evidence" value="ECO:0007669"/>
    <property type="project" value="UniProtKB-SubCell"/>
</dbReference>
<dbReference type="Gene3D" id="1.10.2000.10">
    <property type="entry name" value="Frizzled cysteine-rich domain"/>
    <property type="match status" value="1"/>
</dbReference>
<evidence type="ECO:0000256" key="2">
    <source>
        <dbReference type="ARBA" id="ARBA00022692"/>
    </source>
</evidence>
<feature type="transmembrane region" description="Helical" evidence="6">
    <location>
        <begin position="274"/>
        <end position="294"/>
    </location>
</feature>
<dbReference type="Proteomes" id="UP000603453">
    <property type="component" value="Unassembled WGS sequence"/>
</dbReference>
<keyword evidence="3 6" id="KW-1133">Transmembrane helix</keyword>
<dbReference type="EMBL" id="JAEPRD010000164">
    <property type="protein sequence ID" value="KAG2195697.1"/>
    <property type="molecule type" value="Genomic_DNA"/>
</dbReference>
<dbReference type="AlphaFoldDB" id="A0A8H7UVL5"/>
<dbReference type="Pfam" id="PF01392">
    <property type="entry name" value="Fz"/>
    <property type="match status" value="1"/>
</dbReference>
<dbReference type="PANTHER" id="PTHR31787">
    <property type="entry name" value="G-PROTEIN-COUPLED RECEPTOR GPCR FAMILY PROTEIN"/>
    <property type="match status" value="1"/>
</dbReference>
<dbReference type="PROSITE" id="PS50038">
    <property type="entry name" value="FZ"/>
    <property type="match status" value="1"/>
</dbReference>
<proteinExistence type="predicted"/>
<feature type="domain" description="G-protein coupled receptors family 2 profile 2" evidence="8">
    <location>
        <begin position="240"/>
        <end position="555"/>
    </location>
</feature>
<dbReference type="InterPro" id="IPR036790">
    <property type="entry name" value="Frizzled_dom_sf"/>
</dbReference>
<evidence type="ECO:0000256" key="6">
    <source>
        <dbReference type="SAM" id="Phobius"/>
    </source>
</evidence>
<feature type="non-terminal residue" evidence="9">
    <location>
        <position position="1"/>
    </location>
</feature>
<feature type="transmembrane region" description="Helical" evidence="6">
    <location>
        <begin position="530"/>
        <end position="551"/>
    </location>
</feature>
<comment type="subcellular location">
    <subcellularLocation>
        <location evidence="1">Membrane</location>
        <topology evidence="1">Multi-pass membrane protein</topology>
    </subcellularLocation>
</comment>
<keyword evidence="10" id="KW-1185">Reference proteome</keyword>
<dbReference type="InterPro" id="IPR050949">
    <property type="entry name" value="GPCR_Fz/Smo-like"/>
</dbReference>
<dbReference type="GO" id="GO:0007166">
    <property type="term" value="P:cell surface receptor signaling pathway"/>
    <property type="evidence" value="ECO:0007669"/>
    <property type="project" value="InterPro"/>
</dbReference>
<evidence type="ECO:0000256" key="4">
    <source>
        <dbReference type="ARBA" id="ARBA00023136"/>
    </source>
</evidence>
<name>A0A8H7UVL5_9FUNG</name>
<evidence type="ECO:0000256" key="5">
    <source>
        <dbReference type="ARBA" id="ARBA00023157"/>
    </source>
</evidence>
<feature type="transmembrane region" description="Helical" evidence="6">
    <location>
        <begin position="358"/>
        <end position="382"/>
    </location>
</feature>
<evidence type="ECO:0000313" key="10">
    <source>
        <dbReference type="Proteomes" id="UP000603453"/>
    </source>
</evidence>
<dbReference type="PANTHER" id="PTHR31787:SF3">
    <property type="entry name" value="FRIZZLED AND SMOOTHENED-LIKE PROTEIN H"/>
    <property type="match status" value="1"/>
</dbReference>
<dbReference type="GO" id="GO:0004888">
    <property type="term" value="F:transmembrane signaling receptor activity"/>
    <property type="evidence" value="ECO:0007669"/>
    <property type="project" value="InterPro"/>
</dbReference>
<evidence type="ECO:0000256" key="1">
    <source>
        <dbReference type="ARBA" id="ARBA00004141"/>
    </source>
</evidence>